<evidence type="ECO:0000313" key="3">
    <source>
        <dbReference type="Proteomes" id="UP000431304"/>
    </source>
</evidence>
<keyword evidence="1" id="KW-0812">Transmembrane</keyword>
<feature type="transmembrane region" description="Helical" evidence="1">
    <location>
        <begin position="128"/>
        <end position="158"/>
    </location>
</feature>
<gene>
    <name evidence="2" type="ORF">GKE72_12530</name>
</gene>
<proteinExistence type="predicted"/>
<name>A0A844E5L8_EUBRA</name>
<dbReference type="AlphaFoldDB" id="A0A844E5L8"/>
<evidence type="ECO:0000313" key="2">
    <source>
        <dbReference type="EMBL" id="MSD16868.1"/>
    </source>
</evidence>
<feature type="transmembrane region" description="Helical" evidence="1">
    <location>
        <begin position="6"/>
        <end position="23"/>
    </location>
</feature>
<sequence length="368" mass="42595">MWLHYFLFMAIIVFCVLQKMLVPYSNRKRILLWGTFLLFLVFIAFRAYTVGNDTPEYYRLFKLIKSQSSISDIASATRYEIGYITLNYLVSRITDNFTVLLIIITAFYLYSSFRVIRRYSESPELSIVLMFTLSLFYLAMNIERQCIAMAIFYFAIPFLEKKRRFIYCLIIVVASLFHSASIILMILAFLPRIDFSDRKTLLKWGIISLAVLAFLNIGITKVLSFFPYFQHYYTNSIYSEGGIRSASIAFFAIRFLIVLLVKIIGGFKWQEDNSSDNMSVFDMLLFFDLVVAAASIGFNLFDRLENYFSLGYIIVVVNAICSLNDKDMVQKNNKIIATVLVVTLSFAYMTATVVFRSSWSGIFPYSFV</sequence>
<feature type="transmembrane region" description="Helical" evidence="1">
    <location>
        <begin position="164"/>
        <end position="189"/>
    </location>
</feature>
<feature type="transmembrane region" description="Helical" evidence="1">
    <location>
        <begin position="30"/>
        <end position="48"/>
    </location>
</feature>
<dbReference type="InterPro" id="IPR049458">
    <property type="entry name" value="EpsG-like"/>
</dbReference>
<evidence type="ECO:0000256" key="1">
    <source>
        <dbReference type="SAM" id="Phobius"/>
    </source>
</evidence>
<organism evidence="2 3">
    <name type="scientific">Eubacterium ramulus</name>
    <dbReference type="NCBI Taxonomy" id="39490"/>
    <lineage>
        <taxon>Bacteria</taxon>
        <taxon>Bacillati</taxon>
        <taxon>Bacillota</taxon>
        <taxon>Clostridia</taxon>
        <taxon>Eubacteriales</taxon>
        <taxon>Eubacteriaceae</taxon>
        <taxon>Eubacterium</taxon>
    </lineage>
</organism>
<reference evidence="2 3" key="1">
    <citation type="journal article" date="2019" name="Nat. Med.">
        <title>A library of human gut bacterial isolates paired with longitudinal multiomics data enables mechanistic microbiome research.</title>
        <authorList>
            <person name="Poyet M."/>
            <person name="Groussin M."/>
            <person name="Gibbons S.M."/>
            <person name="Avila-Pacheco J."/>
            <person name="Jiang X."/>
            <person name="Kearney S.M."/>
            <person name="Perrotta A.R."/>
            <person name="Berdy B."/>
            <person name="Zhao S."/>
            <person name="Lieberman T.D."/>
            <person name="Swanson P.K."/>
            <person name="Smith M."/>
            <person name="Roesemann S."/>
            <person name="Alexander J.E."/>
            <person name="Rich S.A."/>
            <person name="Livny J."/>
            <person name="Vlamakis H."/>
            <person name="Clish C."/>
            <person name="Bullock K."/>
            <person name="Deik A."/>
            <person name="Scott J."/>
            <person name="Pierce K.A."/>
            <person name="Xavier R.J."/>
            <person name="Alm E.J."/>
        </authorList>
    </citation>
    <scope>NUCLEOTIDE SEQUENCE [LARGE SCALE GENOMIC DNA]</scope>
    <source>
        <strain evidence="2 3">BIOML-A3</strain>
    </source>
</reference>
<feature type="transmembrane region" description="Helical" evidence="1">
    <location>
        <begin position="279"/>
        <end position="301"/>
    </location>
</feature>
<dbReference type="EMBL" id="WKRA01000023">
    <property type="protein sequence ID" value="MSD16868.1"/>
    <property type="molecule type" value="Genomic_DNA"/>
</dbReference>
<feature type="transmembrane region" description="Helical" evidence="1">
    <location>
        <begin position="246"/>
        <end position="267"/>
    </location>
</feature>
<evidence type="ECO:0008006" key="4">
    <source>
        <dbReference type="Google" id="ProtNLM"/>
    </source>
</evidence>
<feature type="transmembrane region" description="Helical" evidence="1">
    <location>
        <begin position="97"/>
        <end position="116"/>
    </location>
</feature>
<feature type="transmembrane region" description="Helical" evidence="1">
    <location>
        <begin position="201"/>
        <end position="226"/>
    </location>
</feature>
<comment type="caution">
    <text evidence="2">The sequence shown here is derived from an EMBL/GenBank/DDBJ whole genome shotgun (WGS) entry which is preliminary data.</text>
</comment>
<feature type="transmembrane region" description="Helical" evidence="1">
    <location>
        <begin position="335"/>
        <end position="355"/>
    </location>
</feature>
<accession>A0A844E5L8</accession>
<protein>
    <recommendedName>
        <fullName evidence="4">EpsG family protein</fullName>
    </recommendedName>
</protein>
<dbReference type="Proteomes" id="UP000431304">
    <property type="component" value="Unassembled WGS sequence"/>
</dbReference>
<keyword evidence="1" id="KW-1133">Transmembrane helix</keyword>
<dbReference type="RefSeq" id="WP_154314895.1">
    <property type="nucleotide sequence ID" value="NZ_JBKTKH010000021.1"/>
</dbReference>
<dbReference type="Pfam" id="PF14897">
    <property type="entry name" value="EpsG"/>
    <property type="match status" value="1"/>
</dbReference>
<keyword evidence="1" id="KW-0472">Membrane</keyword>